<evidence type="ECO:0000313" key="3">
    <source>
        <dbReference type="EMBL" id="MCL1127340.1"/>
    </source>
</evidence>
<dbReference type="EMBL" id="JAKIKS010000147">
    <property type="protein sequence ID" value="MCL1127340.1"/>
    <property type="molecule type" value="Genomic_DNA"/>
</dbReference>
<comment type="caution">
    <text evidence="3">The sequence shown here is derived from an EMBL/GenBank/DDBJ whole genome shotgun (WGS) entry which is preliminary data.</text>
</comment>
<dbReference type="Pfam" id="PF05425">
    <property type="entry name" value="CopD"/>
    <property type="match status" value="1"/>
</dbReference>
<protein>
    <submittedName>
        <fullName evidence="3">CopD family protein</fullName>
    </submittedName>
</protein>
<feature type="transmembrane region" description="Helical" evidence="1">
    <location>
        <begin position="6"/>
        <end position="29"/>
    </location>
</feature>
<proteinExistence type="predicted"/>
<keyword evidence="1" id="KW-1133">Transmembrane helix</keyword>
<feature type="transmembrane region" description="Helical" evidence="1">
    <location>
        <begin position="120"/>
        <end position="141"/>
    </location>
</feature>
<keyword evidence="1" id="KW-0472">Membrane</keyword>
<feature type="transmembrane region" description="Helical" evidence="1">
    <location>
        <begin position="50"/>
        <end position="67"/>
    </location>
</feature>
<keyword evidence="4" id="KW-1185">Reference proteome</keyword>
<evidence type="ECO:0000259" key="2">
    <source>
        <dbReference type="Pfam" id="PF05425"/>
    </source>
</evidence>
<keyword evidence="1" id="KW-0812">Transmembrane</keyword>
<organism evidence="3 4">
    <name type="scientific">Shewanella surugensis</name>
    <dbReference type="NCBI Taxonomy" id="212020"/>
    <lineage>
        <taxon>Bacteria</taxon>
        <taxon>Pseudomonadati</taxon>
        <taxon>Pseudomonadota</taxon>
        <taxon>Gammaproteobacteria</taxon>
        <taxon>Alteromonadales</taxon>
        <taxon>Shewanellaceae</taxon>
        <taxon>Shewanella</taxon>
    </lineage>
</organism>
<gene>
    <name evidence="3" type="ORF">L2764_23405</name>
</gene>
<evidence type="ECO:0000256" key="1">
    <source>
        <dbReference type="SAM" id="Phobius"/>
    </source>
</evidence>
<dbReference type="RefSeq" id="WP_248942743.1">
    <property type="nucleotide sequence ID" value="NZ_JAKIKS010000147.1"/>
</dbReference>
<dbReference type="InterPro" id="IPR008457">
    <property type="entry name" value="Cu-R_CopD_dom"/>
</dbReference>
<reference evidence="3 4" key="1">
    <citation type="submission" date="2022-01" db="EMBL/GenBank/DDBJ databases">
        <title>Whole genome-based taxonomy of the Shewanellaceae.</title>
        <authorList>
            <person name="Martin-Rodriguez A.J."/>
        </authorList>
    </citation>
    <scope>NUCLEOTIDE SEQUENCE [LARGE SCALE GENOMIC DNA]</scope>
    <source>
        <strain evidence="3 4">DSM 17177</strain>
    </source>
</reference>
<accession>A0ABT0LI50</accession>
<feature type="domain" description="Copper resistance protein D" evidence="2">
    <location>
        <begin position="46"/>
        <end position="138"/>
    </location>
</feature>
<name>A0ABT0LI50_9GAMM</name>
<dbReference type="Proteomes" id="UP001203423">
    <property type="component" value="Unassembled WGS sequence"/>
</dbReference>
<evidence type="ECO:0000313" key="4">
    <source>
        <dbReference type="Proteomes" id="UP001203423"/>
    </source>
</evidence>
<feature type="transmembrane region" description="Helical" evidence="1">
    <location>
        <begin position="87"/>
        <end position="108"/>
    </location>
</feature>
<sequence>MYGMLLVTHILFATIWTGGHIVLSLVILPDVLRKRSPETLLSFESAYEKVAMPALIIQVVTGLMLAYQLVPDVFLWFDVSNPLSRGILAKLTLLALTLAFALDARLRVIPKLSEDNLIDMALHIIPVTIFSILFVVVGVSFRTGWLFLWSINSNL</sequence>